<dbReference type="Proteomes" id="UP000824782">
    <property type="component" value="Unassembled WGS sequence"/>
</dbReference>
<dbReference type="PANTHER" id="PTHR21694:SF35">
    <property type="entry name" value="OUTER DYNEIN ARM-DOCKING COMPLEX SUBUNIT 1"/>
    <property type="match status" value="1"/>
</dbReference>
<accession>A0AAV6Z9E5</accession>
<feature type="compositionally biased region" description="Polar residues" evidence="1">
    <location>
        <begin position="77"/>
        <end position="92"/>
    </location>
</feature>
<reference evidence="2" key="1">
    <citation type="thesis" date="2020" institute="ProQuest LLC" country="789 East Eisenhower Parkway, Ann Arbor, MI, USA">
        <title>Comparative Genomics and Chromosome Evolution.</title>
        <authorList>
            <person name="Mudd A.B."/>
        </authorList>
    </citation>
    <scope>NUCLEOTIDE SEQUENCE</scope>
    <source>
        <strain evidence="2">237g6f4</strain>
        <tissue evidence="2">Blood</tissue>
    </source>
</reference>
<keyword evidence="3" id="KW-1185">Reference proteome</keyword>
<dbReference type="EMBL" id="WNYA01002732">
    <property type="protein sequence ID" value="KAG8543900.1"/>
    <property type="molecule type" value="Genomic_DNA"/>
</dbReference>
<dbReference type="GO" id="GO:0036158">
    <property type="term" value="P:outer dynein arm assembly"/>
    <property type="evidence" value="ECO:0007669"/>
    <property type="project" value="TreeGrafter"/>
</dbReference>
<dbReference type="InterPro" id="IPR051876">
    <property type="entry name" value="ODA-DC/CCD"/>
</dbReference>
<dbReference type="GO" id="GO:0003341">
    <property type="term" value="P:cilium movement"/>
    <property type="evidence" value="ECO:0007669"/>
    <property type="project" value="TreeGrafter"/>
</dbReference>
<proteinExistence type="predicted"/>
<gene>
    <name evidence="2" type="ORF">GDO81_023421</name>
</gene>
<evidence type="ECO:0000256" key="1">
    <source>
        <dbReference type="SAM" id="MobiDB-lite"/>
    </source>
</evidence>
<name>A0AAV6Z9E5_ENGPU</name>
<feature type="compositionally biased region" description="Basic and acidic residues" evidence="1">
    <location>
        <begin position="94"/>
        <end position="106"/>
    </location>
</feature>
<organism evidence="2 3">
    <name type="scientific">Engystomops pustulosus</name>
    <name type="common">Tungara frog</name>
    <name type="synonym">Physalaemus pustulosus</name>
    <dbReference type="NCBI Taxonomy" id="76066"/>
    <lineage>
        <taxon>Eukaryota</taxon>
        <taxon>Metazoa</taxon>
        <taxon>Chordata</taxon>
        <taxon>Craniata</taxon>
        <taxon>Vertebrata</taxon>
        <taxon>Euteleostomi</taxon>
        <taxon>Amphibia</taxon>
        <taxon>Batrachia</taxon>
        <taxon>Anura</taxon>
        <taxon>Neobatrachia</taxon>
        <taxon>Hyloidea</taxon>
        <taxon>Leptodactylidae</taxon>
        <taxon>Leiuperinae</taxon>
        <taxon>Engystomops</taxon>
    </lineage>
</organism>
<protein>
    <submittedName>
        <fullName evidence="2">Uncharacterized protein</fullName>
    </submittedName>
</protein>
<evidence type="ECO:0000313" key="3">
    <source>
        <dbReference type="Proteomes" id="UP000824782"/>
    </source>
</evidence>
<dbReference type="GO" id="GO:0005930">
    <property type="term" value="C:axoneme"/>
    <property type="evidence" value="ECO:0007669"/>
    <property type="project" value="TreeGrafter"/>
</dbReference>
<sequence length="106" mass="12514">MRALERERDELLKDLRISESRSHQSRDLDHQEKLHSLLEQKDELDEHIATEKHQIADLDQEIKALEKKISNQRKQVRGSSISAKQSTQTQKNIKVMENRLDRVSDM</sequence>
<dbReference type="AlphaFoldDB" id="A0AAV6Z9E5"/>
<comment type="caution">
    <text evidence="2">The sequence shown here is derived from an EMBL/GenBank/DDBJ whole genome shotgun (WGS) entry which is preliminary data.</text>
</comment>
<evidence type="ECO:0000313" key="2">
    <source>
        <dbReference type="EMBL" id="KAG8543900.1"/>
    </source>
</evidence>
<dbReference type="PANTHER" id="PTHR21694">
    <property type="entry name" value="COILED-COIL DOMAIN-CONTAINING PROTEIN 63"/>
    <property type="match status" value="1"/>
</dbReference>
<feature type="region of interest" description="Disordered" evidence="1">
    <location>
        <begin position="70"/>
        <end position="106"/>
    </location>
</feature>